<dbReference type="Gene3D" id="3.40.50.2000">
    <property type="entry name" value="Glycogen Phosphorylase B"/>
    <property type="match status" value="1"/>
</dbReference>
<comment type="caution">
    <text evidence="1">The sequence shown here is derived from an EMBL/GenBank/DDBJ whole genome shotgun (WGS) entry which is preliminary data.</text>
</comment>
<dbReference type="RefSeq" id="WP_305001438.1">
    <property type="nucleotide sequence ID" value="NZ_JAUQUB010000001.1"/>
</dbReference>
<evidence type="ECO:0000313" key="1">
    <source>
        <dbReference type="EMBL" id="MDO7881017.1"/>
    </source>
</evidence>
<dbReference type="GO" id="GO:0016491">
    <property type="term" value="F:oxidoreductase activity"/>
    <property type="evidence" value="ECO:0007669"/>
    <property type="project" value="UniProtKB-KW"/>
</dbReference>
<keyword evidence="2" id="KW-1185">Reference proteome</keyword>
<dbReference type="EMBL" id="JAUQUB010000001">
    <property type="protein sequence ID" value="MDO7881017.1"/>
    <property type="molecule type" value="Genomic_DNA"/>
</dbReference>
<accession>A0ABT9BKP6</accession>
<sequence length="340" mass="37243">MTSAPRRTRVLTNPPVRVPSPNATVALLVDALPAEIDVVDFSWRRALFGSYDVLHVHWPEFVVRHRSRGGTIAKRALFALLLARLRLGLGGVRSVWTVHNLRPHEDGGRLERALLAAWESVASARVYMYESVAPTDARARVIRRGDYEPTFGAQRDGWSGERSPGRLLQFGLLRPYKGAESLLAAVRSAAEPFSARIVGAAASPEYAAQLEALAAGDDRASVAALHLDDAALAAEILAAEAVVLPYREMYNSGAALLALTLGRPIVVPESATMRELRGEAGSEWVHLYAGELSGETLDRDVSAFLALDRGTRPVLEHRRWLEVGQRYAQLYRELAAGTRR</sequence>
<dbReference type="SUPFAM" id="SSF53756">
    <property type="entry name" value="UDP-Glycosyltransferase/glycogen phosphorylase"/>
    <property type="match status" value="1"/>
</dbReference>
<organism evidence="1 2">
    <name type="scientific">Antiquaquibacter soli</name>
    <dbReference type="NCBI Taxonomy" id="3064523"/>
    <lineage>
        <taxon>Bacteria</taxon>
        <taxon>Bacillati</taxon>
        <taxon>Actinomycetota</taxon>
        <taxon>Actinomycetes</taxon>
        <taxon>Micrococcales</taxon>
        <taxon>Microbacteriaceae</taxon>
        <taxon>Antiquaquibacter</taxon>
    </lineage>
</organism>
<evidence type="ECO:0000313" key="2">
    <source>
        <dbReference type="Proteomes" id="UP001241072"/>
    </source>
</evidence>
<gene>
    <name evidence="1" type="ORF">Q5716_02130</name>
</gene>
<keyword evidence="1" id="KW-0808">Transferase</keyword>
<proteinExistence type="predicted"/>
<keyword evidence="1" id="KW-0560">Oxidoreductase</keyword>
<name>A0ABT9BKP6_9MICO</name>
<protein>
    <submittedName>
        <fullName evidence="1">Glycosyl transferase</fullName>
    </submittedName>
</protein>
<dbReference type="Proteomes" id="UP001241072">
    <property type="component" value="Unassembled WGS sequence"/>
</dbReference>
<reference evidence="1 2" key="1">
    <citation type="submission" date="2023-07" db="EMBL/GenBank/DDBJ databases">
        <title>Protaetiibacter sp. nov WY-16 isolated from soil.</title>
        <authorList>
            <person name="Liu B."/>
            <person name="Wan Y."/>
        </authorList>
    </citation>
    <scope>NUCLEOTIDE SEQUENCE [LARGE SCALE GENOMIC DNA]</scope>
    <source>
        <strain evidence="1 2">WY-16</strain>
    </source>
</reference>
<dbReference type="GO" id="GO:0016740">
    <property type="term" value="F:transferase activity"/>
    <property type="evidence" value="ECO:0007669"/>
    <property type="project" value="UniProtKB-KW"/>
</dbReference>